<comment type="caution">
    <text evidence="1">The sequence shown here is derived from an EMBL/GenBank/DDBJ whole genome shotgun (WGS) entry which is preliminary data.</text>
</comment>
<organism evidence="1 2">
    <name type="scientific">Pseudomonas sichuanensis</name>
    <dbReference type="NCBI Taxonomy" id="2213015"/>
    <lineage>
        <taxon>Bacteria</taxon>
        <taxon>Pseudomonadati</taxon>
        <taxon>Pseudomonadota</taxon>
        <taxon>Gammaproteobacteria</taxon>
        <taxon>Pseudomonadales</taxon>
        <taxon>Pseudomonadaceae</taxon>
        <taxon>Pseudomonas</taxon>
    </lineage>
</organism>
<keyword evidence="2" id="KW-1185">Reference proteome</keyword>
<name>A0ABV0DG59_9PSED</name>
<proteinExistence type="predicted"/>
<evidence type="ECO:0000313" key="1">
    <source>
        <dbReference type="EMBL" id="MEN8640762.1"/>
    </source>
</evidence>
<evidence type="ECO:0008006" key="3">
    <source>
        <dbReference type="Google" id="ProtNLM"/>
    </source>
</evidence>
<sequence length="91" mass="9906">MKKIVPDPPPKIPVTPFFTVHADMYPPDALAHVNELLRGVSETIDEYCRNHPGELGLHMLANAAHAADIARALSDHAMGSFEALKLKGQIP</sequence>
<dbReference type="RefSeq" id="WP_347150309.1">
    <property type="nucleotide sequence ID" value="NZ_JBDLYL010000013.1"/>
</dbReference>
<dbReference type="Proteomes" id="UP001424532">
    <property type="component" value="Unassembled WGS sequence"/>
</dbReference>
<protein>
    <recommendedName>
        <fullName evidence="3">DUF3077 domain-containing protein</fullName>
    </recommendedName>
</protein>
<accession>A0ABV0DG59</accession>
<dbReference type="EMBL" id="JBDLYL010000013">
    <property type="protein sequence ID" value="MEN8640762.1"/>
    <property type="molecule type" value="Genomic_DNA"/>
</dbReference>
<evidence type="ECO:0000313" key="2">
    <source>
        <dbReference type="Proteomes" id="UP001424532"/>
    </source>
</evidence>
<gene>
    <name evidence="1" type="ORF">ABFE88_14010</name>
</gene>
<reference evidence="1 2" key="1">
    <citation type="submission" date="2024-05" db="EMBL/GenBank/DDBJ databases">
        <title>Sequence of Lycoming College course isolates.</title>
        <authorList>
            <person name="Reigle C.A."/>
            <person name="Newman J.D."/>
        </authorList>
    </citation>
    <scope>NUCLEOTIDE SEQUENCE [LARGE SCALE GENOMIC DNA]</scope>
    <source>
        <strain evidence="1 2">CAR-09</strain>
    </source>
</reference>